<sequence length="46" mass="4933">MDPVAGKLLAGERFTLSDLVLMVREDQVIAAAVDIDLLAQVIEVHG</sequence>
<dbReference type="AlphaFoldDB" id="A0A645AAN1"/>
<dbReference type="EMBL" id="VSSQ01012799">
    <property type="protein sequence ID" value="MPM50067.1"/>
    <property type="molecule type" value="Genomic_DNA"/>
</dbReference>
<proteinExistence type="predicted"/>
<reference evidence="1" key="1">
    <citation type="submission" date="2019-08" db="EMBL/GenBank/DDBJ databases">
        <authorList>
            <person name="Kucharzyk K."/>
            <person name="Murdoch R.W."/>
            <person name="Higgins S."/>
            <person name="Loffler F."/>
        </authorList>
    </citation>
    <scope>NUCLEOTIDE SEQUENCE</scope>
</reference>
<comment type="caution">
    <text evidence="1">The sequence shown here is derived from an EMBL/GenBank/DDBJ whole genome shotgun (WGS) entry which is preliminary data.</text>
</comment>
<gene>
    <name evidence="1" type="ORF">SDC9_96801</name>
</gene>
<name>A0A645AAN1_9ZZZZ</name>
<evidence type="ECO:0000313" key="1">
    <source>
        <dbReference type="EMBL" id="MPM50067.1"/>
    </source>
</evidence>
<organism evidence="1">
    <name type="scientific">bioreactor metagenome</name>
    <dbReference type="NCBI Taxonomy" id="1076179"/>
    <lineage>
        <taxon>unclassified sequences</taxon>
        <taxon>metagenomes</taxon>
        <taxon>ecological metagenomes</taxon>
    </lineage>
</organism>
<accession>A0A645AAN1</accession>
<protein>
    <submittedName>
        <fullName evidence="1">Uncharacterized protein</fullName>
    </submittedName>
</protein>